<evidence type="ECO:0000256" key="7">
    <source>
        <dbReference type="SAM" id="Phobius"/>
    </source>
</evidence>
<evidence type="ECO:0000313" key="11">
    <source>
        <dbReference type="Proteomes" id="UP000266172"/>
    </source>
</evidence>
<evidence type="ECO:0000256" key="6">
    <source>
        <dbReference type="ARBA" id="ARBA00023136"/>
    </source>
</evidence>
<evidence type="ECO:0000256" key="5">
    <source>
        <dbReference type="ARBA" id="ARBA00022989"/>
    </source>
</evidence>
<dbReference type="SMART" id="SM00382">
    <property type="entry name" value="AAA"/>
    <property type="match status" value="1"/>
</dbReference>
<accession>A0A395VG40</accession>
<dbReference type="PROSITE" id="PS50893">
    <property type="entry name" value="ABC_TRANSPORTER_2"/>
    <property type="match status" value="1"/>
</dbReference>
<comment type="caution">
    <text evidence="10">The sequence shown here is derived from an EMBL/GenBank/DDBJ whole genome shotgun (WGS) entry which is preliminary data.</text>
</comment>
<evidence type="ECO:0000313" key="10">
    <source>
        <dbReference type="EMBL" id="RGS42452.1"/>
    </source>
</evidence>
<evidence type="ECO:0000256" key="1">
    <source>
        <dbReference type="ARBA" id="ARBA00004651"/>
    </source>
</evidence>
<keyword evidence="6 7" id="KW-0472">Membrane</keyword>
<dbReference type="InterPro" id="IPR036640">
    <property type="entry name" value="ABC1_TM_sf"/>
</dbReference>
<dbReference type="Pfam" id="PF00005">
    <property type="entry name" value="ABC_tran"/>
    <property type="match status" value="1"/>
</dbReference>
<sequence>MKQNKDNQNKKQRSGFAVMCGLIGMIKPLLGIMCLAILMGCAGNLMATFLTILGGYALLTVTGVYSGMKFSVIFTLLVCFAVARGILRYAEQASNHYIAFKLLARIRHQVFDSLRRLAPAKLDGAKKGNLISIITSDIELLEVFYAHTISPIAIAVITSVVMTIFLGRIHPVFGVLALFFYVLVGAVIPVVNGRIGAAGGKEYREAFGALNTCVLDNLYGLEETLQYGQQEARIAKMAEQTGHLETVNGALKRGENLQRVITDGVILFAGVLAALVGGTLAENGSIPGSGAVIAVIALASSFGPTAALSALSNNLNHTLASGNRVLDILEEKPLVEEVTGKEETCGQNIHCDHVSFAYANTQESGEEDGRGVLRDFTADFTEKRIHGILGKSGCGKSTLLKLLMRFYEPDEGVIAYDGTKIGEINTAALRGGISYVTQETFLFHDTVAGNLKVAKEDATEEELERAARAASIHDLIMSLPDGYETKIAELGSSLSGGERQRLGIARAFLHDADILFLDEPTSNIDSLNEGMILRSLKEECADKTILMVSHRKSTMGIADDVLEM</sequence>
<dbReference type="InterPro" id="IPR039421">
    <property type="entry name" value="Type_1_exporter"/>
</dbReference>
<keyword evidence="4 10" id="KW-0067">ATP-binding</keyword>
<dbReference type="GO" id="GO:0016887">
    <property type="term" value="F:ATP hydrolysis activity"/>
    <property type="evidence" value="ECO:0007669"/>
    <property type="project" value="InterPro"/>
</dbReference>
<comment type="subcellular location">
    <subcellularLocation>
        <location evidence="1">Cell membrane</location>
        <topology evidence="1">Multi-pass membrane protein</topology>
    </subcellularLocation>
</comment>
<proteinExistence type="predicted"/>
<dbReference type="GO" id="GO:0005524">
    <property type="term" value="F:ATP binding"/>
    <property type="evidence" value="ECO:0007669"/>
    <property type="project" value="UniProtKB-KW"/>
</dbReference>
<protein>
    <submittedName>
        <fullName evidence="10">ABC transporter ATP-binding protein</fullName>
    </submittedName>
</protein>
<dbReference type="SUPFAM" id="SSF90123">
    <property type="entry name" value="ABC transporter transmembrane region"/>
    <property type="match status" value="1"/>
</dbReference>
<dbReference type="AlphaFoldDB" id="A0A395VG40"/>
<dbReference type="InterPro" id="IPR027417">
    <property type="entry name" value="P-loop_NTPase"/>
</dbReference>
<evidence type="ECO:0000256" key="4">
    <source>
        <dbReference type="ARBA" id="ARBA00022840"/>
    </source>
</evidence>
<gene>
    <name evidence="10" type="ORF">DWX93_03790</name>
</gene>
<evidence type="ECO:0000259" key="8">
    <source>
        <dbReference type="PROSITE" id="PS50893"/>
    </source>
</evidence>
<dbReference type="PROSITE" id="PS00211">
    <property type="entry name" value="ABC_TRANSPORTER_1"/>
    <property type="match status" value="1"/>
</dbReference>
<dbReference type="EMBL" id="QRVL01000001">
    <property type="protein sequence ID" value="RGS42452.1"/>
    <property type="molecule type" value="Genomic_DNA"/>
</dbReference>
<feature type="transmembrane region" description="Helical" evidence="7">
    <location>
        <begin position="172"/>
        <end position="191"/>
    </location>
</feature>
<dbReference type="Proteomes" id="UP000266172">
    <property type="component" value="Unassembled WGS sequence"/>
</dbReference>
<organism evidence="10 11">
    <name type="scientific">Roseburia hominis</name>
    <dbReference type="NCBI Taxonomy" id="301301"/>
    <lineage>
        <taxon>Bacteria</taxon>
        <taxon>Bacillati</taxon>
        <taxon>Bacillota</taxon>
        <taxon>Clostridia</taxon>
        <taxon>Lachnospirales</taxon>
        <taxon>Lachnospiraceae</taxon>
        <taxon>Roseburia</taxon>
    </lineage>
</organism>
<dbReference type="SUPFAM" id="SSF52540">
    <property type="entry name" value="P-loop containing nucleoside triphosphate hydrolases"/>
    <property type="match status" value="1"/>
</dbReference>
<evidence type="ECO:0000256" key="3">
    <source>
        <dbReference type="ARBA" id="ARBA00022741"/>
    </source>
</evidence>
<dbReference type="Pfam" id="PF00664">
    <property type="entry name" value="ABC_membrane"/>
    <property type="match status" value="1"/>
</dbReference>
<feature type="transmembrane region" description="Helical" evidence="7">
    <location>
        <begin position="286"/>
        <end position="311"/>
    </location>
</feature>
<dbReference type="Gene3D" id="1.20.1560.10">
    <property type="entry name" value="ABC transporter type 1, transmembrane domain"/>
    <property type="match status" value="1"/>
</dbReference>
<evidence type="ECO:0000256" key="2">
    <source>
        <dbReference type="ARBA" id="ARBA00022692"/>
    </source>
</evidence>
<keyword evidence="3" id="KW-0547">Nucleotide-binding</keyword>
<feature type="transmembrane region" description="Helical" evidence="7">
    <location>
        <begin position="45"/>
        <end position="64"/>
    </location>
</feature>
<dbReference type="InterPro" id="IPR003439">
    <property type="entry name" value="ABC_transporter-like_ATP-bd"/>
</dbReference>
<feature type="domain" description="ABC transporter" evidence="8">
    <location>
        <begin position="349"/>
        <end position="564"/>
    </location>
</feature>
<keyword evidence="5 7" id="KW-1133">Transmembrane helix</keyword>
<dbReference type="GO" id="GO:0015421">
    <property type="term" value="F:ABC-type oligopeptide transporter activity"/>
    <property type="evidence" value="ECO:0007669"/>
    <property type="project" value="TreeGrafter"/>
</dbReference>
<dbReference type="InterPro" id="IPR011527">
    <property type="entry name" value="ABC1_TM_dom"/>
</dbReference>
<dbReference type="RefSeq" id="WP_118096683.1">
    <property type="nucleotide sequence ID" value="NZ_QRVL01000001.1"/>
</dbReference>
<dbReference type="PROSITE" id="PS50929">
    <property type="entry name" value="ABC_TM1F"/>
    <property type="match status" value="1"/>
</dbReference>
<dbReference type="PANTHER" id="PTHR43394">
    <property type="entry name" value="ATP-DEPENDENT PERMEASE MDL1, MITOCHONDRIAL"/>
    <property type="match status" value="1"/>
</dbReference>
<keyword evidence="2 7" id="KW-0812">Transmembrane</keyword>
<dbReference type="PANTHER" id="PTHR43394:SF1">
    <property type="entry name" value="ATP-BINDING CASSETTE SUB-FAMILY B MEMBER 10, MITOCHONDRIAL"/>
    <property type="match status" value="1"/>
</dbReference>
<dbReference type="GO" id="GO:0005886">
    <property type="term" value="C:plasma membrane"/>
    <property type="evidence" value="ECO:0007669"/>
    <property type="project" value="UniProtKB-SubCell"/>
</dbReference>
<dbReference type="InterPro" id="IPR017871">
    <property type="entry name" value="ABC_transporter-like_CS"/>
</dbReference>
<feature type="transmembrane region" description="Helical" evidence="7">
    <location>
        <begin position="143"/>
        <end position="166"/>
    </location>
</feature>
<feature type="transmembrane region" description="Helical" evidence="7">
    <location>
        <begin position="16"/>
        <end position="38"/>
    </location>
</feature>
<dbReference type="Gene3D" id="3.40.50.300">
    <property type="entry name" value="P-loop containing nucleotide triphosphate hydrolases"/>
    <property type="match status" value="1"/>
</dbReference>
<dbReference type="InterPro" id="IPR003593">
    <property type="entry name" value="AAA+_ATPase"/>
</dbReference>
<feature type="transmembrane region" description="Helical" evidence="7">
    <location>
        <begin position="260"/>
        <end position="280"/>
    </location>
</feature>
<feature type="domain" description="ABC transmembrane type-1" evidence="9">
    <location>
        <begin position="35"/>
        <end position="317"/>
    </location>
</feature>
<evidence type="ECO:0000259" key="9">
    <source>
        <dbReference type="PROSITE" id="PS50929"/>
    </source>
</evidence>
<feature type="transmembrane region" description="Helical" evidence="7">
    <location>
        <begin position="70"/>
        <end position="87"/>
    </location>
</feature>
<reference evidence="10 11" key="1">
    <citation type="submission" date="2018-08" db="EMBL/GenBank/DDBJ databases">
        <title>A genome reference for cultivated species of the human gut microbiota.</title>
        <authorList>
            <person name="Zou Y."/>
            <person name="Xue W."/>
            <person name="Luo G."/>
        </authorList>
    </citation>
    <scope>NUCLEOTIDE SEQUENCE [LARGE SCALE GENOMIC DNA]</scope>
    <source>
        <strain evidence="10 11">AF22-12AC</strain>
    </source>
</reference>
<name>A0A395VG40_9FIRM</name>